<dbReference type="AlphaFoldDB" id="A0AAN9K419"/>
<keyword evidence="2" id="KW-1185">Reference proteome</keyword>
<name>A0AAN9K419_CLITE</name>
<proteinExistence type="predicted"/>
<sequence length="102" mass="10894">MSNGRMSKTTVKGSLAMQKVKKDISILSDNEGNAVSIEAALEFGGQVIDFLVVQPNYSHGVGKLLLGASKSSSSHSVTLLKVRSSKITKTSYSSFLMSLECH</sequence>
<dbReference type="Proteomes" id="UP001359559">
    <property type="component" value="Unassembled WGS sequence"/>
</dbReference>
<evidence type="ECO:0000313" key="2">
    <source>
        <dbReference type="Proteomes" id="UP001359559"/>
    </source>
</evidence>
<gene>
    <name evidence="1" type="ORF">RJT34_06724</name>
</gene>
<organism evidence="1 2">
    <name type="scientific">Clitoria ternatea</name>
    <name type="common">Butterfly pea</name>
    <dbReference type="NCBI Taxonomy" id="43366"/>
    <lineage>
        <taxon>Eukaryota</taxon>
        <taxon>Viridiplantae</taxon>
        <taxon>Streptophyta</taxon>
        <taxon>Embryophyta</taxon>
        <taxon>Tracheophyta</taxon>
        <taxon>Spermatophyta</taxon>
        <taxon>Magnoliopsida</taxon>
        <taxon>eudicotyledons</taxon>
        <taxon>Gunneridae</taxon>
        <taxon>Pentapetalae</taxon>
        <taxon>rosids</taxon>
        <taxon>fabids</taxon>
        <taxon>Fabales</taxon>
        <taxon>Fabaceae</taxon>
        <taxon>Papilionoideae</taxon>
        <taxon>50 kb inversion clade</taxon>
        <taxon>NPAAA clade</taxon>
        <taxon>indigoferoid/millettioid clade</taxon>
        <taxon>Phaseoleae</taxon>
        <taxon>Clitoria</taxon>
    </lineage>
</organism>
<accession>A0AAN9K419</accession>
<protein>
    <submittedName>
        <fullName evidence="1">Uncharacterized protein</fullName>
    </submittedName>
</protein>
<dbReference type="EMBL" id="JAYKXN010000002">
    <property type="protein sequence ID" value="KAK7309749.1"/>
    <property type="molecule type" value="Genomic_DNA"/>
</dbReference>
<evidence type="ECO:0000313" key="1">
    <source>
        <dbReference type="EMBL" id="KAK7309749.1"/>
    </source>
</evidence>
<reference evidence="1 2" key="1">
    <citation type="submission" date="2024-01" db="EMBL/GenBank/DDBJ databases">
        <title>The genomes of 5 underutilized Papilionoideae crops provide insights into root nodulation and disease resistance.</title>
        <authorList>
            <person name="Yuan L."/>
        </authorList>
    </citation>
    <scope>NUCLEOTIDE SEQUENCE [LARGE SCALE GENOMIC DNA]</scope>
    <source>
        <strain evidence="1">LY-2023</strain>
        <tissue evidence="1">Leaf</tissue>
    </source>
</reference>
<comment type="caution">
    <text evidence="1">The sequence shown here is derived from an EMBL/GenBank/DDBJ whole genome shotgun (WGS) entry which is preliminary data.</text>
</comment>